<organism evidence="1">
    <name type="scientific">marine sediment metagenome</name>
    <dbReference type="NCBI Taxonomy" id="412755"/>
    <lineage>
        <taxon>unclassified sequences</taxon>
        <taxon>metagenomes</taxon>
        <taxon>ecological metagenomes</taxon>
    </lineage>
</organism>
<dbReference type="EMBL" id="BART01007858">
    <property type="protein sequence ID" value="GAG64725.1"/>
    <property type="molecule type" value="Genomic_DNA"/>
</dbReference>
<evidence type="ECO:0000313" key="1">
    <source>
        <dbReference type="EMBL" id="GAG64725.1"/>
    </source>
</evidence>
<protein>
    <submittedName>
        <fullName evidence="1">Uncharacterized protein</fullName>
    </submittedName>
</protein>
<dbReference type="AlphaFoldDB" id="X0Z5T1"/>
<comment type="caution">
    <text evidence="1">The sequence shown here is derived from an EMBL/GenBank/DDBJ whole genome shotgun (WGS) entry which is preliminary data.</text>
</comment>
<dbReference type="PROSITE" id="PS00018">
    <property type="entry name" value="EF_HAND_1"/>
    <property type="match status" value="1"/>
</dbReference>
<name>X0Z5T1_9ZZZZ</name>
<gene>
    <name evidence="1" type="ORF">S01H4_17796</name>
</gene>
<proteinExistence type="predicted"/>
<reference evidence="1" key="1">
    <citation type="journal article" date="2014" name="Front. Microbiol.">
        <title>High frequency of phylogenetically diverse reductive dehalogenase-homologous genes in deep subseafloor sedimentary metagenomes.</title>
        <authorList>
            <person name="Kawai M."/>
            <person name="Futagami T."/>
            <person name="Toyoda A."/>
            <person name="Takaki Y."/>
            <person name="Nishi S."/>
            <person name="Hori S."/>
            <person name="Arai W."/>
            <person name="Tsubouchi T."/>
            <person name="Morono Y."/>
            <person name="Uchiyama I."/>
            <person name="Ito T."/>
            <person name="Fujiyama A."/>
            <person name="Inagaki F."/>
            <person name="Takami H."/>
        </authorList>
    </citation>
    <scope>NUCLEOTIDE SEQUENCE</scope>
    <source>
        <strain evidence="1">Expedition CK06-06</strain>
    </source>
</reference>
<sequence length="57" mass="6879">MKFKLGQKVEYKRYTQKIDMSGDNYVGVEDFNDTYEEKIVDRREIFVSNKLKTGYFL</sequence>
<dbReference type="InterPro" id="IPR018247">
    <property type="entry name" value="EF_Hand_1_Ca_BS"/>
</dbReference>
<accession>X0Z5T1</accession>